<evidence type="ECO:0000313" key="3">
    <source>
        <dbReference type="Proteomes" id="UP000319514"/>
    </source>
</evidence>
<reference evidence="2 3" key="1">
    <citation type="submission" date="2019-06" db="EMBL/GenBank/DDBJ databases">
        <title>Sequencing the genomes of 1000 actinobacteria strains.</title>
        <authorList>
            <person name="Klenk H.-P."/>
        </authorList>
    </citation>
    <scope>NUCLEOTIDE SEQUENCE [LARGE SCALE GENOMIC DNA]</scope>
    <source>
        <strain evidence="2 3">DSM 18082</strain>
    </source>
</reference>
<evidence type="ECO:0000313" key="2">
    <source>
        <dbReference type="EMBL" id="TQL61932.1"/>
    </source>
</evidence>
<protein>
    <submittedName>
        <fullName evidence="2">Uncharacterized protein</fullName>
    </submittedName>
</protein>
<organism evidence="2 3">
    <name type="scientific">Oryzihumus leptocrescens</name>
    <dbReference type="NCBI Taxonomy" id="297536"/>
    <lineage>
        <taxon>Bacteria</taxon>
        <taxon>Bacillati</taxon>
        <taxon>Actinomycetota</taxon>
        <taxon>Actinomycetes</taxon>
        <taxon>Micrococcales</taxon>
        <taxon>Intrasporangiaceae</taxon>
        <taxon>Oryzihumus</taxon>
    </lineage>
</organism>
<evidence type="ECO:0000256" key="1">
    <source>
        <dbReference type="SAM" id="Coils"/>
    </source>
</evidence>
<name>A0A542ZNL3_9MICO</name>
<sequence length="141" mass="15724">MALSDALTTMSVQAKDAEDQFKAAQSEQRAKLELAISKARESAEQRSRHMRSQADQTKVEVSAWWRDLQHQWDEQAQQVRSHLEAKREEHDAKRAAIQADVAEADAETAISIAIAAIEEAEYAALDALLLRDKANELAVAQ</sequence>
<keyword evidence="1" id="KW-0175">Coiled coil</keyword>
<comment type="caution">
    <text evidence="2">The sequence shown here is derived from an EMBL/GenBank/DDBJ whole genome shotgun (WGS) entry which is preliminary data.</text>
</comment>
<keyword evidence="3" id="KW-1185">Reference proteome</keyword>
<dbReference type="AlphaFoldDB" id="A0A542ZNL3"/>
<dbReference type="Proteomes" id="UP000319514">
    <property type="component" value="Unassembled WGS sequence"/>
</dbReference>
<gene>
    <name evidence="2" type="ORF">FB474_3356</name>
</gene>
<proteinExistence type="predicted"/>
<accession>A0A542ZNL3</accession>
<dbReference type="EMBL" id="VFOQ01000001">
    <property type="protein sequence ID" value="TQL61932.1"/>
    <property type="molecule type" value="Genomic_DNA"/>
</dbReference>
<feature type="coiled-coil region" evidence="1">
    <location>
        <begin position="7"/>
        <end position="42"/>
    </location>
</feature>